<sequence>MGDDTVACYCRVSTDDQSLDRQLTATQEYAEREFGAALSDLSIYRDKSTGTNTERSGYQEMMQDAEDGALSAVVVHSISRICRSISDLERTASRLEDADTELHIVSEGLTLCPDEQDPYQTALFQLLGVFAELEANMAQQRTKEGIAARQQQDDYHHGRAPLGFEKDDGRLVENEDYHDVVTVLDMVAKDELSKRKAAERLDTSRPTINRALDRAELYGL</sequence>
<dbReference type="InterPro" id="IPR050639">
    <property type="entry name" value="SSR_resolvase"/>
</dbReference>
<dbReference type="PANTHER" id="PTHR30461">
    <property type="entry name" value="DNA-INVERTASE FROM LAMBDOID PROPHAGE"/>
    <property type="match status" value="1"/>
</dbReference>
<dbReference type="PANTHER" id="PTHR30461:SF2">
    <property type="entry name" value="SERINE RECOMBINASE PINE-RELATED"/>
    <property type="match status" value="1"/>
</dbReference>
<dbReference type="InterPro" id="IPR006119">
    <property type="entry name" value="Resolv_N"/>
</dbReference>
<dbReference type="KEGG" id="hanx:ABSL23_02230"/>
<evidence type="ECO:0000256" key="3">
    <source>
        <dbReference type="ARBA" id="ARBA00023172"/>
    </source>
</evidence>
<keyword evidence="2" id="KW-0238">DNA-binding</keyword>
<dbReference type="InterPro" id="IPR036162">
    <property type="entry name" value="Resolvase-like_N_sf"/>
</dbReference>
<feature type="domain" description="Resolvase/invertase-type recombinase catalytic" evidence="4">
    <location>
        <begin position="5"/>
        <end position="153"/>
    </location>
</feature>
<dbReference type="EMBL" id="CP159204">
    <property type="protein sequence ID" value="XCF16846.1"/>
    <property type="molecule type" value="Genomic_DNA"/>
</dbReference>
<accession>A0AAU8CD18</accession>
<dbReference type="CDD" id="cd03768">
    <property type="entry name" value="SR_ResInv"/>
    <property type="match status" value="1"/>
</dbReference>
<dbReference type="AlphaFoldDB" id="A0AAU8CD18"/>
<dbReference type="InterPro" id="IPR006118">
    <property type="entry name" value="Recombinase_CS"/>
</dbReference>
<evidence type="ECO:0000256" key="2">
    <source>
        <dbReference type="ARBA" id="ARBA00023125"/>
    </source>
</evidence>
<dbReference type="GO" id="GO:0003677">
    <property type="term" value="F:DNA binding"/>
    <property type="evidence" value="ECO:0007669"/>
    <property type="project" value="UniProtKB-KW"/>
</dbReference>
<dbReference type="PROSITE" id="PS00397">
    <property type="entry name" value="RECOMBINASES_1"/>
    <property type="match status" value="1"/>
</dbReference>
<dbReference type="Gene3D" id="3.40.50.1390">
    <property type="entry name" value="Resolvase, N-terminal catalytic domain"/>
    <property type="match status" value="1"/>
</dbReference>
<evidence type="ECO:0000259" key="4">
    <source>
        <dbReference type="PROSITE" id="PS51736"/>
    </source>
</evidence>
<dbReference type="Pfam" id="PF00239">
    <property type="entry name" value="Resolvase"/>
    <property type="match status" value="1"/>
</dbReference>
<evidence type="ECO:0000256" key="1">
    <source>
        <dbReference type="ARBA" id="ARBA00022908"/>
    </source>
</evidence>
<dbReference type="RefSeq" id="WP_353634591.1">
    <property type="nucleotide sequence ID" value="NZ_CP159204.1"/>
</dbReference>
<dbReference type="GO" id="GO:0015074">
    <property type="term" value="P:DNA integration"/>
    <property type="evidence" value="ECO:0007669"/>
    <property type="project" value="UniProtKB-KW"/>
</dbReference>
<keyword evidence="3" id="KW-0233">DNA recombination</keyword>
<dbReference type="SUPFAM" id="SSF53041">
    <property type="entry name" value="Resolvase-like"/>
    <property type="match status" value="1"/>
</dbReference>
<dbReference type="GO" id="GO:0000150">
    <property type="term" value="F:DNA strand exchange activity"/>
    <property type="evidence" value="ECO:0007669"/>
    <property type="project" value="InterPro"/>
</dbReference>
<dbReference type="GeneID" id="91107929"/>
<proteinExistence type="predicted"/>
<name>A0AAU8CD18_9EURY</name>
<keyword evidence="1" id="KW-0229">DNA integration</keyword>
<dbReference type="SMART" id="SM00857">
    <property type="entry name" value="Resolvase"/>
    <property type="match status" value="1"/>
</dbReference>
<evidence type="ECO:0000313" key="5">
    <source>
        <dbReference type="EMBL" id="XCF16846.1"/>
    </source>
</evidence>
<gene>
    <name evidence="5" type="ORF">ABSL23_02230</name>
</gene>
<reference evidence="5" key="1">
    <citation type="submission" date="2024-06" db="EMBL/GenBank/DDBJ databases">
        <title>Genome Sequence of an extremely halophilic archaeon isolated from Permian era halite, Salado Formation, Carlsbad, New Mexico: Halobacterium sp. strain NMX12-1.</title>
        <authorList>
            <person name="Sotoa L."/>
            <person name="DasSarma P."/>
            <person name="Anton B.P."/>
            <person name="Vincze T."/>
            <person name="Verma I."/>
            <person name="Eralp B."/>
            <person name="Powers D.W."/>
            <person name="Dozier B.L."/>
            <person name="Roberts R.J."/>
            <person name="DasSarma S."/>
        </authorList>
    </citation>
    <scope>NUCLEOTIDE SEQUENCE</scope>
    <source>
        <strain evidence="5">NMX12-1</strain>
    </source>
</reference>
<organism evidence="5">
    <name type="scientific">Halobacterium sp. NMX12-1</name>
    <dbReference type="NCBI Taxonomy" id="3166650"/>
    <lineage>
        <taxon>Archaea</taxon>
        <taxon>Methanobacteriati</taxon>
        <taxon>Methanobacteriota</taxon>
        <taxon>Stenosarchaea group</taxon>
        <taxon>Halobacteria</taxon>
        <taxon>Halobacteriales</taxon>
        <taxon>Halobacteriaceae</taxon>
        <taxon>Halobacterium</taxon>
    </lineage>
</organism>
<dbReference type="PROSITE" id="PS51736">
    <property type="entry name" value="RECOMBINASES_3"/>
    <property type="match status" value="1"/>
</dbReference>
<protein>
    <submittedName>
        <fullName evidence="5">Recombinase family protein</fullName>
    </submittedName>
</protein>